<dbReference type="AlphaFoldDB" id="M0DSP2"/>
<dbReference type="RefSeq" id="WP_004049453.1">
    <property type="nucleotide sequence ID" value="NZ_AOJE01000060.1"/>
</dbReference>
<evidence type="ECO:0000313" key="5">
    <source>
        <dbReference type="Proteomes" id="UP000011514"/>
    </source>
</evidence>
<keyword evidence="2" id="KW-1133">Transmembrane helix</keyword>
<keyword evidence="5" id="KW-1185">Reference proteome</keyword>
<dbReference type="OrthoDB" id="103676at2157"/>
<keyword evidence="2" id="KW-0812">Transmembrane</keyword>
<dbReference type="Pfam" id="PF06510">
    <property type="entry name" value="DUF1102"/>
    <property type="match status" value="1"/>
</dbReference>
<feature type="domain" description="CARDB" evidence="3">
    <location>
        <begin position="360"/>
        <end position="432"/>
    </location>
</feature>
<dbReference type="eggNOG" id="arCOG07554">
    <property type="taxonomic scope" value="Archaea"/>
</dbReference>
<feature type="transmembrane region" description="Helical" evidence="2">
    <location>
        <begin position="492"/>
        <end position="512"/>
    </location>
</feature>
<dbReference type="Gene3D" id="2.60.40.10">
    <property type="entry name" value="Immunoglobulins"/>
    <property type="match status" value="1"/>
</dbReference>
<dbReference type="EMBL" id="AOJE01000060">
    <property type="protein sequence ID" value="ELZ37878.1"/>
    <property type="molecule type" value="Genomic_DNA"/>
</dbReference>
<proteinExistence type="predicted"/>
<accession>M0DSP2</accession>
<protein>
    <recommendedName>
        <fullName evidence="3">CARDB domain-containing protein</fullName>
    </recommendedName>
</protein>
<reference evidence="4 5" key="1">
    <citation type="journal article" date="2014" name="PLoS Genet.">
        <title>Phylogenetically driven sequencing of extremely halophilic archaea reveals strategies for static and dynamic osmo-response.</title>
        <authorList>
            <person name="Becker E.A."/>
            <person name="Seitzer P.M."/>
            <person name="Tritt A."/>
            <person name="Larsen D."/>
            <person name="Krusor M."/>
            <person name="Yao A.I."/>
            <person name="Wu D."/>
            <person name="Madern D."/>
            <person name="Eisen J.A."/>
            <person name="Darling A.E."/>
            <person name="Facciotti M.T."/>
        </authorList>
    </citation>
    <scope>NUCLEOTIDE SEQUENCE [LARGE SCALE GENOMIC DNA]</scope>
    <source>
        <strain evidence="4 5">DSM 1137</strain>
    </source>
</reference>
<dbReference type="InterPro" id="IPR011635">
    <property type="entry name" value="CARDB"/>
</dbReference>
<comment type="caution">
    <text evidence="4">The sequence shown here is derived from an EMBL/GenBank/DDBJ whole genome shotgun (WGS) entry which is preliminary data.</text>
</comment>
<organism evidence="4 5">
    <name type="scientific">Halorubrum saccharovorum DSM 1137</name>
    <dbReference type="NCBI Taxonomy" id="1227484"/>
    <lineage>
        <taxon>Archaea</taxon>
        <taxon>Methanobacteriati</taxon>
        <taxon>Methanobacteriota</taxon>
        <taxon>Stenosarchaea group</taxon>
        <taxon>Halobacteria</taxon>
        <taxon>Halobacteriales</taxon>
        <taxon>Haloferacaceae</taxon>
        <taxon>Halorubrum</taxon>
    </lineage>
</organism>
<evidence type="ECO:0000313" key="4">
    <source>
        <dbReference type="EMBL" id="ELZ37878.1"/>
    </source>
</evidence>
<dbReference type="PATRIC" id="fig|1227484.4.peg.2413"/>
<evidence type="ECO:0000256" key="1">
    <source>
        <dbReference type="SAM" id="MobiDB-lite"/>
    </source>
</evidence>
<evidence type="ECO:0000256" key="2">
    <source>
        <dbReference type="SAM" id="Phobius"/>
    </source>
</evidence>
<dbReference type="InterPro" id="IPR009482">
    <property type="entry name" value="DUF1102"/>
</dbReference>
<gene>
    <name evidence="4" type="ORF">C471_12271</name>
</gene>
<dbReference type="Proteomes" id="UP000011514">
    <property type="component" value="Unassembled WGS sequence"/>
</dbReference>
<dbReference type="Pfam" id="PF07705">
    <property type="entry name" value="CARDB"/>
    <property type="match status" value="1"/>
</dbReference>
<name>M0DSP2_9EURY</name>
<evidence type="ECO:0000259" key="3">
    <source>
        <dbReference type="Pfam" id="PF07705"/>
    </source>
</evidence>
<sequence length="518" mass="53707">MLTARRTLILALLLVAAGSLIFTTGAAVIDGDADTFAEERLAVQPADGPNGNYAYLNDDDEIVVDVSASNPNLGPDFEGINPDSLAAADDVFTVTYTADEYARVWIEHEGENVTFVAGGDSVEGEGNNVTLGPNETVAVGLAIDARGEVAGTRLGADEFSIRAEIAEPETLSSTSSSTGYRGPITTVTAPSADRREFAASDIDRDDTVRFEADGMHLDGENVTLHRLDLEGVRTESVEMNASGSPEPFEDGGALDAPTSPRSMAYLAVEHGFEPEAVDAMTIRFSADPDYLNATDTDPENVTIYRQTDAGEWEEKPVAVADDDVVRFMGLPEDRVHFRATTEEFSTFAVAERVPRFDVTDTTLDTPAIDPGGEATVRATVENGGGAAGEETVVLTADGEPVANETVALAPNETATVALSGVFETAGEYDLAVAGTDAGTLLVGDPAGDDGDGDNAETGTGSDTGAGSDTGTESDTDGSAGDGPTEEPSGIDLVDLGGLLALVALAVAGVALVRRMPRS</sequence>
<keyword evidence="2" id="KW-0472">Membrane</keyword>
<dbReference type="InterPro" id="IPR013783">
    <property type="entry name" value="Ig-like_fold"/>
</dbReference>
<feature type="compositionally biased region" description="Low complexity" evidence="1">
    <location>
        <begin position="455"/>
        <end position="482"/>
    </location>
</feature>
<feature type="region of interest" description="Disordered" evidence="1">
    <location>
        <begin position="442"/>
        <end position="489"/>
    </location>
</feature>